<dbReference type="GO" id="GO:0004519">
    <property type="term" value="F:endonuclease activity"/>
    <property type="evidence" value="ECO:0007669"/>
    <property type="project" value="UniProtKB-KW"/>
</dbReference>
<name>I1TJ13_9CHLO</name>
<accession>I1TJ13</accession>
<dbReference type="Gene3D" id="3.10.28.10">
    <property type="entry name" value="Homing endonucleases"/>
    <property type="match status" value="1"/>
</dbReference>
<dbReference type="PANTHER" id="PTHR36181:SF2">
    <property type="entry name" value="INTRON-ENCODED ENDONUCLEASE AI3-RELATED"/>
    <property type="match status" value="1"/>
</dbReference>
<feature type="domain" description="Homing endonuclease LAGLIDADG" evidence="1">
    <location>
        <begin position="19"/>
        <end position="109"/>
    </location>
</feature>
<geneLocation type="chloroplast" evidence="2"/>
<dbReference type="PANTHER" id="PTHR36181">
    <property type="entry name" value="INTRON-ENCODED ENDONUCLEASE AI3-RELATED"/>
    <property type="match status" value="1"/>
</dbReference>
<sequence length="171" mass="20001">MRNKATHIDQVPSDKGHYIAGFVDGEGSFYVSARVRKDYPSKWKFGLHFNVSNNDLAVLQVCKRYLGCGVIRESRPGFYTLEVQDRSVLKRFVIPFFRRYGFLSNKKRAEFRIFQEALIALDEGIRTKSQLEHFLQLRSKLNAFRQTRVVNTDEVVHKTFVFSRESSETIR</sequence>
<dbReference type="InterPro" id="IPR027434">
    <property type="entry name" value="Homing_endonucl"/>
</dbReference>
<keyword evidence="2" id="KW-0540">Nuclease</keyword>
<reference evidence="2" key="1">
    <citation type="submission" date="2011-12" db="EMBL/GenBank/DDBJ databases">
        <title>Newly identified LAGLIDADG homing endonucleases in the chloroplast LSU rDNA of Coccomyxa algae.</title>
        <authorList>
            <person name="Alvarez R."/>
            <person name="Del Hoyo A."/>
            <person name="Casano L.M."/>
            <person name="Barreno E."/>
            <person name="Del Campo E.M."/>
        </authorList>
    </citation>
    <scope>NUCLEOTIDE SEQUENCE</scope>
    <source>
        <strain evidence="2">SAG 216-8</strain>
    </source>
</reference>
<dbReference type="InterPro" id="IPR051289">
    <property type="entry name" value="LAGLIDADG_Endonuclease"/>
</dbReference>
<dbReference type="Pfam" id="PF00961">
    <property type="entry name" value="LAGLIDADG_1"/>
    <property type="match status" value="1"/>
</dbReference>
<dbReference type="GO" id="GO:0005739">
    <property type="term" value="C:mitochondrion"/>
    <property type="evidence" value="ECO:0007669"/>
    <property type="project" value="UniProtKB-ARBA"/>
</dbReference>
<dbReference type="SUPFAM" id="SSF55608">
    <property type="entry name" value="Homing endonucleases"/>
    <property type="match status" value="1"/>
</dbReference>
<proteinExistence type="predicted"/>
<evidence type="ECO:0000259" key="1">
    <source>
        <dbReference type="Pfam" id="PF00961"/>
    </source>
</evidence>
<evidence type="ECO:0000313" key="2">
    <source>
        <dbReference type="EMBL" id="AFA35832.1"/>
    </source>
</evidence>
<keyword evidence="2" id="KW-0934">Plastid</keyword>
<dbReference type="InterPro" id="IPR004860">
    <property type="entry name" value="LAGLIDADG_dom"/>
</dbReference>
<keyword evidence="2" id="KW-0255">Endonuclease</keyword>
<dbReference type="EMBL" id="JQ278716">
    <property type="protein sequence ID" value="AFA35832.1"/>
    <property type="molecule type" value="Genomic_DNA"/>
</dbReference>
<dbReference type="AlphaFoldDB" id="I1TJ13"/>
<organism evidence="2">
    <name type="scientific">Pseudococcomyxa simplex</name>
    <dbReference type="NCBI Taxonomy" id="464287"/>
    <lineage>
        <taxon>Eukaryota</taxon>
        <taxon>Viridiplantae</taxon>
        <taxon>Chlorophyta</taxon>
        <taxon>core chlorophytes</taxon>
        <taxon>Trebouxiophyceae</taxon>
        <taxon>Chlorellales</taxon>
        <taxon>Oocystaceae</taxon>
        <taxon>Pseudococcomyxa</taxon>
    </lineage>
</organism>
<protein>
    <submittedName>
        <fullName evidence="2">Putative LAGLIDADG homing endonuclease</fullName>
    </submittedName>
</protein>
<keyword evidence="2" id="KW-0378">Hydrolase</keyword>
<keyword evidence="2" id="KW-0150">Chloroplast</keyword>